<evidence type="ECO:0000313" key="2">
    <source>
        <dbReference type="Proteomes" id="UP000462066"/>
    </source>
</evidence>
<dbReference type="Proteomes" id="UP000462066">
    <property type="component" value="Unassembled WGS sequence"/>
</dbReference>
<name>A0A7V8GNX4_9GAMM</name>
<proteinExistence type="predicted"/>
<accession>A0A7V8GNX4</accession>
<protein>
    <submittedName>
        <fullName evidence="1">Uncharacterized protein</fullName>
    </submittedName>
</protein>
<sequence length="174" mass="18807">MPHPVTRIALGLLLLLAMPPVLLGAPAPLPAHYATGDEWLDAHLADIDRYASRHPAAFAAEVERYAGVPRDYVRGLLAQPGWQAGDAWFACFLARALEATCRSVVRARAGAGAQAGWSPAMDGLDTGTRELAQVRLALADSYRRWARPLQPDAALARALREREANTPEPKESPP</sequence>
<organism evidence="1 2">
    <name type="scientific">Pseudoxanthomonas broegbernensis</name>
    <dbReference type="NCBI Taxonomy" id="83619"/>
    <lineage>
        <taxon>Bacteria</taxon>
        <taxon>Pseudomonadati</taxon>
        <taxon>Pseudomonadota</taxon>
        <taxon>Gammaproteobacteria</taxon>
        <taxon>Lysobacterales</taxon>
        <taxon>Lysobacteraceae</taxon>
        <taxon>Pseudoxanthomonas</taxon>
    </lineage>
</organism>
<gene>
    <name evidence="1" type="ORF">B1992_05245</name>
</gene>
<dbReference type="EMBL" id="MWIP01000003">
    <property type="protein sequence ID" value="KAF1687378.1"/>
    <property type="molecule type" value="Genomic_DNA"/>
</dbReference>
<comment type="caution">
    <text evidence="1">The sequence shown here is derived from an EMBL/GenBank/DDBJ whole genome shotgun (WGS) entry which is preliminary data.</text>
</comment>
<reference evidence="1 2" key="1">
    <citation type="submission" date="2017-10" db="EMBL/GenBank/DDBJ databases">
        <title>Whole genome sequencing of Pseudoxanthomonas broegbernensis DSM 12573(T).</title>
        <authorList>
            <person name="Kumar S."/>
            <person name="Bansal K."/>
            <person name="Kaur A."/>
            <person name="Patil P."/>
            <person name="Sharma S."/>
            <person name="Patil P.B."/>
        </authorList>
    </citation>
    <scope>NUCLEOTIDE SEQUENCE [LARGE SCALE GENOMIC DNA]</scope>
    <source>
        <strain evidence="1 2">DSM 12573</strain>
    </source>
</reference>
<dbReference type="AlphaFoldDB" id="A0A7V8GNX4"/>
<keyword evidence="2" id="KW-1185">Reference proteome</keyword>
<evidence type="ECO:0000313" key="1">
    <source>
        <dbReference type="EMBL" id="KAF1687378.1"/>
    </source>
</evidence>